<dbReference type="Proteomes" id="UP000679725">
    <property type="component" value="Unassembled WGS sequence"/>
</dbReference>
<protein>
    <recommendedName>
        <fullName evidence="2">Ada DNA repair metal-binding domain-containing protein</fullName>
    </recommendedName>
</protein>
<dbReference type="EMBL" id="CAJRAU010000002">
    <property type="protein sequence ID" value="CAG5069134.1"/>
    <property type="molecule type" value="Genomic_DNA"/>
</dbReference>
<feature type="domain" description="Ada DNA repair metal-binding" evidence="2">
    <location>
        <begin position="29"/>
        <end position="74"/>
    </location>
</feature>
<name>A0ABM8UNP6_9BACT</name>
<keyword evidence="1" id="KW-0010">Activator</keyword>
<dbReference type="SUPFAM" id="SSF57884">
    <property type="entry name" value="Ada DNA repair protein, N-terminal domain (N-Ada 10)"/>
    <property type="match status" value="1"/>
</dbReference>
<proteinExistence type="predicted"/>
<gene>
    <name evidence="3" type="ORF">DYBT9623_01870</name>
</gene>
<dbReference type="Gene3D" id="3.40.10.10">
    <property type="entry name" value="DNA Methylphosphotriester Repair Domain"/>
    <property type="match status" value="1"/>
</dbReference>
<sequence>MITHSQIGTESFATSRKLYRLIADGAIAFGGNKNLKIYGLLNCKSGRRMTQRNRNFFQSEQEALRNGYRPCGHCLRDKYLKWKNSGRFADSQTSP</sequence>
<evidence type="ECO:0000256" key="1">
    <source>
        <dbReference type="ARBA" id="ARBA00023159"/>
    </source>
</evidence>
<dbReference type="InterPro" id="IPR035451">
    <property type="entry name" value="Ada-like_dom_sf"/>
</dbReference>
<dbReference type="RefSeq" id="WP_215233222.1">
    <property type="nucleotide sequence ID" value="NZ_CAJRAU010000002.1"/>
</dbReference>
<comment type="caution">
    <text evidence="3">The sequence shown here is derived from an EMBL/GenBank/DDBJ whole genome shotgun (WGS) entry which is preliminary data.</text>
</comment>
<organism evidence="3 4">
    <name type="scientific">Dyadobacter linearis</name>
    <dbReference type="NCBI Taxonomy" id="2823330"/>
    <lineage>
        <taxon>Bacteria</taxon>
        <taxon>Pseudomonadati</taxon>
        <taxon>Bacteroidota</taxon>
        <taxon>Cytophagia</taxon>
        <taxon>Cytophagales</taxon>
        <taxon>Spirosomataceae</taxon>
        <taxon>Dyadobacter</taxon>
    </lineage>
</organism>
<reference evidence="3 4" key="1">
    <citation type="submission" date="2021-04" db="EMBL/GenBank/DDBJ databases">
        <authorList>
            <person name="Rodrigo-Torres L."/>
            <person name="Arahal R. D."/>
            <person name="Lucena T."/>
        </authorList>
    </citation>
    <scope>NUCLEOTIDE SEQUENCE [LARGE SCALE GENOMIC DNA]</scope>
    <source>
        <strain evidence="3 4">CECT 9623</strain>
    </source>
</reference>
<dbReference type="InterPro" id="IPR004026">
    <property type="entry name" value="Ada_DNA_repair_Zn-bd"/>
</dbReference>
<evidence type="ECO:0000313" key="3">
    <source>
        <dbReference type="EMBL" id="CAG5069134.1"/>
    </source>
</evidence>
<dbReference type="Pfam" id="PF02805">
    <property type="entry name" value="Ada_Zn_binding"/>
    <property type="match status" value="1"/>
</dbReference>
<evidence type="ECO:0000313" key="4">
    <source>
        <dbReference type="Proteomes" id="UP000679725"/>
    </source>
</evidence>
<keyword evidence="4" id="KW-1185">Reference proteome</keyword>
<evidence type="ECO:0000259" key="2">
    <source>
        <dbReference type="Pfam" id="PF02805"/>
    </source>
</evidence>
<accession>A0ABM8UNP6</accession>